<name>A0ABP0S1V5_9DINO</name>
<feature type="domain" description="CSD" evidence="2">
    <location>
        <begin position="2"/>
        <end position="66"/>
    </location>
</feature>
<dbReference type="Gene3D" id="2.40.50.140">
    <property type="entry name" value="Nucleic acid-binding proteins"/>
    <property type="match status" value="2"/>
</dbReference>
<dbReference type="PANTHER" id="PTHR12962:SF1">
    <property type="entry name" value="COLD SHOCK DOMAIN-CONTAINING PROTEIN CG9705"/>
    <property type="match status" value="1"/>
</dbReference>
<dbReference type="PANTHER" id="PTHR12962">
    <property type="entry name" value="CALCIUM-REGULATED HEAT STABLE PROTEIN CRHSP-24-RELATED"/>
    <property type="match status" value="1"/>
</dbReference>
<dbReference type="SMART" id="SM00357">
    <property type="entry name" value="CSP"/>
    <property type="match status" value="2"/>
</dbReference>
<dbReference type="InterPro" id="IPR002059">
    <property type="entry name" value="CSP_DNA-bd"/>
</dbReference>
<gene>
    <name evidence="3" type="ORF">SCF082_LOCUS49523</name>
</gene>
<proteinExistence type="predicted"/>
<evidence type="ECO:0000259" key="2">
    <source>
        <dbReference type="PROSITE" id="PS51857"/>
    </source>
</evidence>
<keyword evidence="1" id="KW-0597">Phosphoprotein</keyword>
<keyword evidence="4" id="KW-1185">Reference proteome</keyword>
<dbReference type="Proteomes" id="UP001642464">
    <property type="component" value="Unassembled WGS sequence"/>
</dbReference>
<feature type="non-terminal residue" evidence="3">
    <location>
        <position position="186"/>
    </location>
</feature>
<reference evidence="3 4" key="1">
    <citation type="submission" date="2024-02" db="EMBL/GenBank/DDBJ databases">
        <authorList>
            <person name="Chen Y."/>
            <person name="Shah S."/>
            <person name="Dougan E. K."/>
            <person name="Thang M."/>
            <person name="Chan C."/>
        </authorList>
    </citation>
    <scope>NUCLEOTIDE SEQUENCE [LARGE SCALE GENOMIC DNA]</scope>
</reference>
<accession>A0ABP0S1V5</accession>
<dbReference type="InterPro" id="IPR011129">
    <property type="entry name" value="CSD"/>
</dbReference>
<dbReference type="Pfam" id="PF00313">
    <property type="entry name" value="CSD"/>
    <property type="match status" value="2"/>
</dbReference>
<organism evidence="3 4">
    <name type="scientific">Durusdinium trenchii</name>
    <dbReference type="NCBI Taxonomy" id="1381693"/>
    <lineage>
        <taxon>Eukaryota</taxon>
        <taxon>Sar</taxon>
        <taxon>Alveolata</taxon>
        <taxon>Dinophyceae</taxon>
        <taxon>Suessiales</taxon>
        <taxon>Symbiodiniaceae</taxon>
        <taxon>Durusdinium</taxon>
    </lineage>
</organism>
<dbReference type="InterPro" id="IPR012340">
    <property type="entry name" value="NA-bd_OB-fold"/>
</dbReference>
<comment type="caution">
    <text evidence="3">The sequence shown here is derived from an EMBL/GenBank/DDBJ whole genome shotgun (WGS) entry which is preliminary data.</text>
</comment>
<feature type="domain" description="CSD" evidence="2">
    <location>
        <begin position="132"/>
        <end position="186"/>
    </location>
</feature>
<dbReference type="EMBL" id="CAXAMM010042707">
    <property type="protein sequence ID" value="CAK9106327.1"/>
    <property type="molecule type" value="Genomic_DNA"/>
</dbReference>
<evidence type="ECO:0000256" key="1">
    <source>
        <dbReference type="ARBA" id="ARBA00022553"/>
    </source>
</evidence>
<evidence type="ECO:0000313" key="3">
    <source>
        <dbReference type="EMBL" id="CAK9106327.1"/>
    </source>
</evidence>
<dbReference type="InterPro" id="IPR052069">
    <property type="entry name" value="Ca-reg_mRNA-binding_domain"/>
</dbReference>
<dbReference type="SUPFAM" id="SSF50249">
    <property type="entry name" value="Nucleic acid-binding proteins"/>
    <property type="match status" value="2"/>
</dbReference>
<evidence type="ECO:0000313" key="4">
    <source>
        <dbReference type="Proteomes" id="UP001642464"/>
    </source>
</evidence>
<protein>
    <submittedName>
        <fullName evidence="3">Cold shock domain-containing protein C2 (RNA-binding protein PIPPin)</fullName>
    </submittedName>
</protein>
<dbReference type="PROSITE" id="PS51857">
    <property type="entry name" value="CSD_2"/>
    <property type="match status" value="2"/>
</dbReference>
<sequence>MSLQGVCKSFNGAKGWGFIDFGGTDIFVHIKDCLGDRQPAKGDVLSFDMEQNKNKPGQMQAKNVLGGSAPREPPGGCGGVGGCGGMPGMMPATMTGTEGLVAGVAGVEGFPSVVAAAAPLPTPGAVLPSGVRHQGVVKAWNTEKGFGFVNVEGYDDIFVHIVDCIDSQRPVVNDVLTFETETSQKK</sequence>